<dbReference type="EMBL" id="BMAW01096359">
    <property type="protein sequence ID" value="GFS74344.1"/>
    <property type="molecule type" value="Genomic_DNA"/>
</dbReference>
<sequence length="195" mass="22161">MEGRSCFWIGPLILFEDEDMPFIDEDDEMDSAFRFVEKCRTPNKKFNSEEEIYQVIVDPDRWILSNGTPTIGQTTDAIRTLFETLLRRVTSSLGPTDLMRSKSEVRLDEGLNVEIITIRRNVGSAILLAIAEVEKDADLKSLRRKDCDLLKRRAIELHQKTGVPQGPCGFEEIALFEQNLKIQVVVISTTASNQV</sequence>
<reference evidence="1" key="1">
    <citation type="submission" date="2020-08" db="EMBL/GenBank/DDBJ databases">
        <title>Multicomponent nature underlies the extraordinary mechanical properties of spider dragline silk.</title>
        <authorList>
            <person name="Kono N."/>
            <person name="Nakamura H."/>
            <person name="Mori M."/>
            <person name="Yoshida Y."/>
            <person name="Ohtoshi R."/>
            <person name="Malay A.D."/>
            <person name="Moran D.A.P."/>
            <person name="Tomita M."/>
            <person name="Numata K."/>
            <person name="Arakawa K."/>
        </authorList>
    </citation>
    <scope>NUCLEOTIDE SEQUENCE</scope>
</reference>
<proteinExistence type="predicted"/>
<evidence type="ECO:0000313" key="2">
    <source>
        <dbReference type="Proteomes" id="UP000887013"/>
    </source>
</evidence>
<keyword evidence="2" id="KW-1185">Reference proteome</keyword>
<dbReference type="AlphaFoldDB" id="A0A8X6T528"/>
<gene>
    <name evidence="1" type="primary">AVEN_73710_1</name>
    <name evidence="1" type="ORF">NPIL_113251</name>
</gene>
<organism evidence="1 2">
    <name type="scientific">Nephila pilipes</name>
    <name type="common">Giant wood spider</name>
    <name type="synonym">Nephila maculata</name>
    <dbReference type="NCBI Taxonomy" id="299642"/>
    <lineage>
        <taxon>Eukaryota</taxon>
        <taxon>Metazoa</taxon>
        <taxon>Ecdysozoa</taxon>
        <taxon>Arthropoda</taxon>
        <taxon>Chelicerata</taxon>
        <taxon>Arachnida</taxon>
        <taxon>Araneae</taxon>
        <taxon>Araneomorphae</taxon>
        <taxon>Entelegynae</taxon>
        <taxon>Araneoidea</taxon>
        <taxon>Nephilidae</taxon>
        <taxon>Nephila</taxon>
    </lineage>
</organism>
<comment type="caution">
    <text evidence="1">The sequence shown here is derived from an EMBL/GenBank/DDBJ whole genome shotgun (WGS) entry which is preliminary data.</text>
</comment>
<dbReference type="OrthoDB" id="6426746at2759"/>
<protein>
    <submittedName>
        <fullName evidence="1">DNA_pol_B_2 domain-containing protein</fullName>
    </submittedName>
</protein>
<name>A0A8X6T528_NEPPI</name>
<dbReference type="Proteomes" id="UP000887013">
    <property type="component" value="Unassembled WGS sequence"/>
</dbReference>
<accession>A0A8X6T528</accession>
<evidence type="ECO:0000313" key="1">
    <source>
        <dbReference type="EMBL" id="GFS74344.1"/>
    </source>
</evidence>